<gene>
    <name evidence="6 10" type="primary">tiaS</name>
    <name evidence="10" type="ORF">NDEV_1925</name>
</gene>
<dbReference type="HAMAP" id="MF_01892">
    <property type="entry name" value="tRNA_Ile2_agm2C_synt"/>
    <property type="match status" value="1"/>
</dbReference>
<dbReference type="InterPro" id="IPR055394">
    <property type="entry name" value="Zn_ribbon_TiaS"/>
</dbReference>
<dbReference type="Gene3D" id="2.40.50.1010">
    <property type="match status" value="1"/>
</dbReference>
<dbReference type="AlphaFoldDB" id="A0A128A5T8"/>
<comment type="similarity">
    <text evidence="6">Belongs to the TiaS family.</text>
</comment>
<dbReference type="KEGG" id="ndv:NDEV_1925"/>
<evidence type="ECO:0000259" key="7">
    <source>
        <dbReference type="Pfam" id="PF08489"/>
    </source>
</evidence>
<organism evidence="10 11">
    <name type="scientific">Nitrosotalea devaniterrae</name>
    <dbReference type="NCBI Taxonomy" id="1078905"/>
    <lineage>
        <taxon>Archaea</taxon>
        <taxon>Nitrososphaerota</taxon>
        <taxon>Nitrososphaeria</taxon>
        <taxon>Nitrosotaleales</taxon>
        <taxon>Nitrosotaleaceae</taxon>
        <taxon>Nitrosotalea</taxon>
    </lineage>
</organism>
<evidence type="ECO:0000256" key="4">
    <source>
        <dbReference type="ARBA" id="ARBA00022741"/>
    </source>
</evidence>
<proteinExistence type="inferred from homology"/>
<comment type="function">
    <text evidence="6">ATP-dependent agmatine transferase that catalyzes the formation of 2-agmatinylcytidine (agm2C) at the wobble position (C34) of tRNA(Ile2), converting the codon specificity from AUG to AUA.</text>
</comment>
<dbReference type="Pfam" id="PF08489">
    <property type="entry name" value="TiaS_FLD"/>
    <property type="match status" value="1"/>
</dbReference>
<evidence type="ECO:0000256" key="2">
    <source>
        <dbReference type="ARBA" id="ARBA00022598"/>
    </source>
</evidence>
<evidence type="ECO:0000256" key="5">
    <source>
        <dbReference type="ARBA" id="ARBA00022840"/>
    </source>
</evidence>
<name>A0A128A5T8_9ARCH</name>
<dbReference type="EMBL" id="LN890280">
    <property type="protein sequence ID" value="CUR52687.1"/>
    <property type="molecule type" value="Genomic_DNA"/>
</dbReference>
<feature type="domain" description="TiaS FLD" evidence="7">
    <location>
        <begin position="143"/>
        <end position="256"/>
    </location>
</feature>
<reference evidence="11" key="1">
    <citation type="submission" date="2015-10" db="EMBL/GenBank/DDBJ databases">
        <authorList>
            <person name="Lehtovirta-Morley L.E."/>
            <person name="Vieille C."/>
        </authorList>
    </citation>
    <scope>NUCLEOTIDE SEQUENCE [LARGE SCALE GENOMIC DNA]</scope>
</reference>
<accession>A0A128A5T8</accession>
<protein>
    <recommendedName>
        <fullName evidence="6">tRNA(Ile2) 2-agmatinylcytidine synthetase TiaS</fullName>
        <shortName evidence="6">tRNA(Ile2)-agm2C synthetase</shortName>
        <ecNumber evidence="6">6.3.4.22</ecNumber>
    </recommendedName>
    <alternativeName>
        <fullName evidence="6">tRNA(Ile2) agmatidine synthetase</fullName>
    </alternativeName>
</protein>
<comment type="catalytic activity">
    <reaction evidence="6">
        <text>cytidine(34) in tRNA(Ile2) + agmatine + ATP + H2O = 2-agmatinylcytidine(34) in tRNA(Ile2) + AMP + 2 phosphate + 2 H(+)</text>
        <dbReference type="Rhea" id="RHEA:43608"/>
        <dbReference type="Rhea" id="RHEA-COMP:10625"/>
        <dbReference type="Rhea" id="RHEA-COMP:10626"/>
        <dbReference type="ChEBI" id="CHEBI:15377"/>
        <dbReference type="ChEBI" id="CHEBI:15378"/>
        <dbReference type="ChEBI" id="CHEBI:30616"/>
        <dbReference type="ChEBI" id="CHEBI:43474"/>
        <dbReference type="ChEBI" id="CHEBI:58145"/>
        <dbReference type="ChEBI" id="CHEBI:82748"/>
        <dbReference type="ChEBI" id="CHEBI:83545"/>
        <dbReference type="ChEBI" id="CHEBI:456215"/>
        <dbReference type="EC" id="6.3.4.22"/>
    </reaction>
</comment>
<comment type="subcellular location">
    <subcellularLocation>
        <location evidence="6">Cytoplasm</location>
    </subcellularLocation>
</comment>
<dbReference type="GO" id="GO:0002101">
    <property type="term" value="P:tRNA wobble cytosine modification"/>
    <property type="evidence" value="ECO:0007669"/>
    <property type="project" value="UniProtKB-UniRule"/>
</dbReference>
<dbReference type="CDD" id="cd00029">
    <property type="entry name" value="C1"/>
    <property type="match status" value="1"/>
</dbReference>
<keyword evidence="1 6" id="KW-0963">Cytoplasm</keyword>
<evidence type="ECO:0000256" key="6">
    <source>
        <dbReference type="HAMAP-Rule" id="MF_01892"/>
    </source>
</evidence>
<dbReference type="InterPro" id="IPR024913">
    <property type="entry name" value="tRNA_Ile2__agm2C_synt"/>
</dbReference>
<dbReference type="EC" id="6.3.4.22" evidence="6"/>
<evidence type="ECO:0000313" key="11">
    <source>
        <dbReference type="Proteomes" id="UP000196239"/>
    </source>
</evidence>
<keyword evidence="4 6" id="KW-0547">Nucleotide-binding</keyword>
<evidence type="ECO:0000259" key="8">
    <source>
        <dbReference type="Pfam" id="PF22641"/>
    </source>
</evidence>
<dbReference type="GO" id="GO:0005524">
    <property type="term" value="F:ATP binding"/>
    <property type="evidence" value="ECO:0007669"/>
    <property type="project" value="UniProtKB-KW"/>
</dbReference>
<evidence type="ECO:0000313" key="10">
    <source>
        <dbReference type="EMBL" id="CUR52687.1"/>
    </source>
</evidence>
<dbReference type="Pfam" id="PF22641">
    <property type="entry name" value="TiaS_TCKD"/>
    <property type="match status" value="1"/>
</dbReference>
<dbReference type="GO" id="GO:0005737">
    <property type="term" value="C:cytoplasm"/>
    <property type="evidence" value="ECO:0007669"/>
    <property type="project" value="UniProtKB-SubCell"/>
</dbReference>
<keyword evidence="5 6" id="KW-0067">ATP-binding</keyword>
<keyword evidence="11" id="KW-1185">Reference proteome</keyword>
<dbReference type="Gene3D" id="3.30.70.2200">
    <property type="match status" value="1"/>
</dbReference>
<dbReference type="Pfam" id="PF23783">
    <property type="entry name" value="Zn_ribbon_TiaS"/>
    <property type="match status" value="1"/>
</dbReference>
<evidence type="ECO:0000256" key="3">
    <source>
        <dbReference type="ARBA" id="ARBA00022694"/>
    </source>
</evidence>
<feature type="domain" description="TiaS-like TCKD" evidence="8">
    <location>
        <begin position="9"/>
        <end position="141"/>
    </location>
</feature>
<dbReference type="InterPro" id="IPR013696">
    <property type="entry name" value="TiaS_FLD"/>
</dbReference>
<dbReference type="PANTHER" id="PTHR40705">
    <property type="entry name" value="TRNA(ILE2) 2-AGMATINYLCYTIDINE SYNTHETASE TIAS"/>
    <property type="match status" value="1"/>
</dbReference>
<dbReference type="GO" id="GO:0016879">
    <property type="term" value="F:ligase activity, forming carbon-nitrogen bonds"/>
    <property type="evidence" value="ECO:0007669"/>
    <property type="project" value="UniProtKB-UniRule"/>
</dbReference>
<keyword evidence="3 6" id="KW-0819">tRNA processing</keyword>
<dbReference type="InterPro" id="IPR053870">
    <property type="entry name" value="TiaS-like_TCKD"/>
</dbReference>
<dbReference type="Gene3D" id="3.90.600.20">
    <property type="match status" value="1"/>
</dbReference>
<keyword evidence="2 6" id="KW-0436">Ligase</keyword>
<sequence length="441" mass="50064">MKEVSILHIGFDDTDSRKGMCTTFLAYKIVEYLKKEKVKFLDYPYLIRFNPNVPWKTRGNGAVALKIKTEKPQLIKKNIVKYIKKYSAVKDGANPGLVFYEQKDIPENFAKFGKMALHRLVSRNEAKKFVHDSGLETYYLGNGQGLIGAIGAIGYDFRDHTFELISYRDKANLGKKREIFKDSVEKMQQLTFPKTFNSFDDSKKRILIAPHGPDPVFFGVRGEDPDAVIKGASLVKSKEKFYGYMVFRSNQGTGDHLQNELDVTDLKPFSSGYITGKISGKPQTILGGHVFFSISVNGITVKCAVYKPTKLNTVAEKLMEGDLVKIGGGIRKSSKKHKQVLNVEFLEVLELQKHVIMVNPICVKCNKHMKSKGKNQGYQCTKCGNTDLTKVKQEIPRQIQKQFYLPIASAHRHLTRPMQRTGKINSKIEFNNSKRWFSKTN</sequence>
<evidence type="ECO:0000259" key="9">
    <source>
        <dbReference type="Pfam" id="PF23783"/>
    </source>
</evidence>
<evidence type="ECO:0000256" key="1">
    <source>
        <dbReference type="ARBA" id="ARBA00022490"/>
    </source>
</evidence>
<dbReference type="Proteomes" id="UP000196239">
    <property type="component" value="Chromosome 1"/>
</dbReference>
<dbReference type="CDD" id="cd04482">
    <property type="entry name" value="RPA2_OBF_like"/>
    <property type="match status" value="1"/>
</dbReference>
<dbReference type="PANTHER" id="PTHR40705:SF1">
    <property type="entry name" value="TRNA(ILE2) 2-AGMATINYLCYTIDINE SYNTHETASE TIAS"/>
    <property type="match status" value="1"/>
</dbReference>
<feature type="domain" description="TiaS C-terminal zinc ribbon" evidence="9">
    <location>
        <begin position="359"/>
        <end position="399"/>
    </location>
</feature>